<evidence type="ECO:0000256" key="3">
    <source>
        <dbReference type="ARBA" id="ARBA00023163"/>
    </source>
</evidence>
<dbReference type="Pfam" id="PF12833">
    <property type="entry name" value="HTH_18"/>
    <property type="match status" value="1"/>
</dbReference>
<comment type="caution">
    <text evidence="5">The sequence shown here is derived from an EMBL/GenBank/DDBJ whole genome shotgun (WGS) entry which is preliminary data.</text>
</comment>
<evidence type="ECO:0000256" key="1">
    <source>
        <dbReference type="ARBA" id="ARBA00023015"/>
    </source>
</evidence>
<dbReference type="PANTHER" id="PTHR43280">
    <property type="entry name" value="ARAC-FAMILY TRANSCRIPTIONAL REGULATOR"/>
    <property type="match status" value="1"/>
</dbReference>
<dbReference type="InterPro" id="IPR003313">
    <property type="entry name" value="AraC-bd"/>
</dbReference>
<dbReference type="RefSeq" id="WP_005547556.1">
    <property type="nucleotide sequence ID" value="NZ_JAKOBS010000006.1"/>
</dbReference>
<dbReference type="InterPro" id="IPR037923">
    <property type="entry name" value="HTH-like"/>
</dbReference>
<dbReference type="PROSITE" id="PS01124">
    <property type="entry name" value="HTH_ARAC_FAMILY_2"/>
    <property type="match status" value="1"/>
</dbReference>
<dbReference type="PANTHER" id="PTHR43280:SF30">
    <property type="entry name" value="MMSAB OPERON REGULATORY PROTEIN"/>
    <property type="match status" value="1"/>
</dbReference>
<dbReference type="SUPFAM" id="SSF46689">
    <property type="entry name" value="Homeodomain-like"/>
    <property type="match status" value="2"/>
</dbReference>
<keyword evidence="2" id="KW-0238">DNA-binding</keyword>
<evidence type="ECO:0000256" key="2">
    <source>
        <dbReference type="ARBA" id="ARBA00023125"/>
    </source>
</evidence>
<dbReference type="Proteomes" id="UP001527181">
    <property type="component" value="Unassembled WGS sequence"/>
</dbReference>
<evidence type="ECO:0000259" key="4">
    <source>
        <dbReference type="PROSITE" id="PS01124"/>
    </source>
</evidence>
<dbReference type="SUPFAM" id="SSF51215">
    <property type="entry name" value="Regulatory protein AraC"/>
    <property type="match status" value="1"/>
</dbReference>
<dbReference type="GeneID" id="94492778"/>
<keyword evidence="3" id="KW-0804">Transcription</keyword>
<name>A0ABT4H330_PAEAL</name>
<dbReference type="PROSITE" id="PS00041">
    <property type="entry name" value="HTH_ARAC_FAMILY_1"/>
    <property type="match status" value="1"/>
</dbReference>
<evidence type="ECO:0000313" key="6">
    <source>
        <dbReference type="Proteomes" id="UP001527181"/>
    </source>
</evidence>
<dbReference type="Pfam" id="PF02311">
    <property type="entry name" value="AraC_binding"/>
    <property type="match status" value="1"/>
</dbReference>
<gene>
    <name evidence="5" type="ORF">M5X12_22860</name>
</gene>
<dbReference type="SMART" id="SM00342">
    <property type="entry name" value="HTH_ARAC"/>
    <property type="match status" value="1"/>
</dbReference>
<keyword evidence="6" id="KW-1185">Reference proteome</keyword>
<organism evidence="5 6">
    <name type="scientific">Paenibacillus alvei</name>
    <name type="common">Bacillus alvei</name>
    <dbReference type="NCBI Taxonomy" id="44250"/>
    <lineage>
        <taxon>Bacteria</taxon>
        <taxon>Bacillati</taxon>
        <taxon>Bacillota</taxon>
        <taxon>Bacilli</taxon>
        <taxon>Bacillales</taxon>
        <taxon>Paenibacillaceae</taxon>
        <taxon>Paenibacillus</taxon>
    </lineage>
</organism>
<evidence type="ECO:0000313" key="5">
    <source>
        <dbReference type="EMBL" id="MCY9763380.1"/>
    </source>
</evidence>
<dbReference type="Gene3D" id="1.10.10.60">
    <property type="entry name" value="Homeodomain-like"/>
    <property type="match status" value="2"/>
</dbReference>
<sequence length="317" mass="36178">MTDSPDFQNAQAQSEQITTENDLVKILETYTVASNPTYAEQEGIRVLFAGESQTVPSHKLGPKLYDYYLLHHIIDGQGAFSTETHTYHLKTGDAFLIEPGRLVSYESDAVQPWRYCWIAFQGIHANDLICRAGFSAANPILHAGDQIEVPYQIKQITAAFQERSVAADLIAHGCLHLILAKYAGMQQHMEEANRLRPESEMQQTVRQAIQMMSTQYAHPMSMEQIAESLGYSRAYFSRIFKRITDMTPVTFLLKLRIDKGRQLLRERPDLTVEQIAASVGIPDALYFSRQFRRFYGHPPTAYRNQVMQPDHTFQRNS</sequence>
<dbReference type="InterPro" id="IPR018062">
    <property type="entry name" value="HTH_AraC-typ_CS"/>
</dbReference>
<reference evidence="5 6" key="1">
    <citation type="submission" date="2022-05" db="EMBL/GenBank/DDBJ databases">
        <title>Genome Sequencing of Bee-Associated Microbes.</title>
        <authorList>
            <person name="Dunlap C."/>
        </authorList>
    </citation>
    <scope>NUCLEOTIDE SEQUENCE [LARGE SCALE GENOMIC DNA]</scope>
    <source>
        <strain evidence="5 6">NRRL B-04010</strain>
    </source>
</reference>
<dbReference type="InterPro" id="IPR018060">
    <property type="entry name" value="HTH_AraC"/>
</dbReference>
<dbReference type="InterPro" id="IPR009057">
    <property type="entry name" value="Homeodomain-like_sf"/>
</dbReference>
<accession>A0ABT4H330</accession>
<feature type="domain" description="HTH araC/xylS-type" evidence="4">
    <location>
        <begin position="206"/>
        <end position="305"/>
    </location>
</feature>
<dbReference type="CDD" id="cd06986">
    <property type="entry name" value="cupin_MmsR-like_N"/>
    <property type="match status" value="1"/>
</dbReference>
<protein>
    <submittedName>
        <fullName evidence="5">AraC family transcriptional regulator</fullName>
    </submittedName>
</protein>
<proteinExistence type="predicted"/>
<keyword evidence="1" id="KW-0805">Transcription regulation</keyword>
<dbReference type="Gene3D" id="2.60.120.280">
    <property type="entry name" value="Regulatory protein AraC"/>
    <property type="match status" value="1"/>
</dbReference>
<dbReference type="EMBL" id="JAMDNP010000055">
    <property type="protein sequence ID" value="MCY9763380.1"/>
    <property type="molecule type" value="Genomic_DNA"/>
</dbReference>